<gene>
    <name evidence="14" type="ORF">AGOS_AFR175C</name>
</gene>
<evidence type="ECO:0000256" key="3">
    <source>
        <dbReference type="ARBA" id="ARBA00022723"/>
    </source>
</evidence>
<dbReference type="HOGENOM" id="CLU_086709_0_0_1"/>
<dbReference type="GO" id="GO:0005634">
    <property type="term" value="C:nucleus"/>
    <property type="evidence" value="ECO:0000318"/>
    <property type="project" value="GO_Central"/>
</dbReference>
<evidence type="ECO:0000256" key="2">
    <source>
        <dbReference type="ARBA" id="ARBA00005676"/>
    </source>
</evidence>
<dbReference type="AlphaFoldDB" id="Q753Z7"/>
<keyword evidence="5 12" id="KW-0378">Hydrolase</keyword>
<proteinExistence type="inferred from homology"/>
<dbReference type="RefSeq" id="NP_985722.1">
    <property type="nucleotide sequence ID" value="NM_211076.1"/>
</dbReference>
<evidence type="ECO:0000256" key="1">
    <source>
        <dbReference type="ARBA" id="ARBA00004123"/>
    </source>
</evidence>
<name>Q753Z7_EREGS</name>
<evidence type="ECO:0000256" key="5">
    <source>
        <dbReference type="ARBA" id="ARBA00022801"/>
    </source>
</evidence>
<dbReference type="eggNOG" id="KOG4780">
    <property type="taxonomic scope" value="Eukaryota"/>
</dbReference>
<protein>
    <recommendedName>
        <fullName evidence="12">RNA polymerase II subunit B1 CTD phosphatase RPAP2 homolog</fullName>
        <ecNumber evidence="12">3.1.3.16</ecNumber>
    </recommendedName>
</protein>
<evidence type="ECO:0000313" key="15">
    <source>
        <dbReference type="Proteomes" id="UP000000591"/>
    </source>
</evidence>
<feature type="domain" description="RTR1-type" evidence="13">
    <location>
        <begin position="49"/>
        <end position="134"/>
    </location>
</feature>
<evidence type="ECO:0000256" key="9">
    <source>
        <dbReference type="ARBA" id="ARBA00047761"/>
    </source>
</evidence>
<evidence type="ECO:0000256" key="4">
    <source>
        <dbReference type="ARBA" id="ARBA00022771"/>
    </source>
</evidence>
<evidence type="ECO:0000313" key="14">
    <source>
        <dbReference type="EMBL" id="AAS53546.1"/>
    </source>
</evidence>
<dbReference type="OMA" id="CCKEHYQ"/>
<sequence>MATIEDIQKQVLVAYQQHRQLSLKEADLLTVELLELLSQTECTPETLKYVGRFFTKTTYSDLIDERNLNKLCGYPLCGQSQGRIRDPYENRRVSNFLTQNNPYKYLTSFCSKLHFRCSQFYQVQLSDEALFARVGVHLDDYEAGRVLLLEEAMAEERDLRTMIRGMNGLSLGENGAGDELQKDLSEWLSEVRIVENERPPLLGDLMKE</sequence>
<dbReference type="GO" id="GO:0008420">
    <property type="term" value="F:RNA polymerase II CTD heptapeptide repeat phosphatase activity"/>
    <property type="evidence" value="ECO:0000318"/>
    <property type="project" value="GO_Central"/>
</dbReference>
<dbReference type="EMBL" id="AE016819">
    <property type="protein sequence ID" value="AAS53546.1"/>
    <property type="molecule type" value="Genomic_DNA"/>
</dbReference>
<dbReference type="STRING" id="284811.Q753Z7"/>
<keyword evidence="15" id="KW-1185">Reference proteome</keyword>
<dbReference type="InParanoid" id="Q753Z7"/>
<dbReference type="InterPro" id="IPR007308">
    <property type="entry name" value="Rtr1/RPAP2_dom"/>
</dbReference>
<keyword evidence="3 12" id="KW-0479">Metal-binding</keyword>
<reference evidence="15" key="2">
    <citation type="journal article" date="2013" name="G3 (Bethesda)">
        <title>Genomes of Ashbya fungi isolated from insects reveal four mating-type loci, numerous translocations, lack of transposons, and distinct gene duplications.</title>
        <authorList>
            <person name="Dietrich F.S."/>
            <person name="Voegeli S."/>
            <person name="Kuo S."/>
            <person name="Philippsen P."/>
        </authorList>
    </citation>
    <scope>GENOME REANNOTATION</scope>
    <source>
        <strain evidence="15">ATCC 10895 / CBS 109.51 / FGSC 9923 / NRRL Y-1056</strain>
    </source>
</reference>
<reference evidence="14 15" key="1">
    <citation type="journal article" date="2004" name="Science">
        <title>The Ashbya gossypii genome as a tool for mapping the ancient Saccharomyces cerevisiae genome.</title>
        <authorList>
            <person name="Dietrich F.S."/>
            <person name="Voegeli S."/>
            <person name="Brachat S."/>
            <person name="Lerch A."/>
            <person name="Gates K."/>
            <person name="Steiner S."/>
            <person name="Mohr C."/>
            <person name="Pohlmann R."/>
            <person name="Luedi P."/>
            <person name="Choi S."/>
            <person name="Wing R.A."/>
            <person name="Flavier A."/>
            <person name="Gaffney T.D."/>
            <person name="Philippsen P."/>
        </authorList>
    </citation>
    <scope>NUCLEOTIDE SEQUENCE [LARGE SCALE GENOMIC DNA]</scope>
    <source>
        <strain evidence="15">ATCC 10895 / CBS 109.51 / FGSC 9923 / NRRL Y-1056</strain>
    </source>
</reference>
<dbReference type="GO" id="GO:0008270">
    <property type="term" value="F:zinc ion binding"/>
    <property type="evidence" value="ECO:0007669"/>
    <property type="project" value="UniProtKB-KW"/>
</dbReference>
<evidence type="ECO:0000256" key="12">
    <source>
        <dbReference type="RuleBase" id="RU367080"/>
    </source>
</evidence>
<evidence type="ECO:0000256" key="6">
    <source>
        <dbReference type="ARBA" id="ARBA00022833"/>
    </source>
</evidence>
<dbReference type="GO" id="GO:0043175">
    <property type="term" value="F:RNA polymerase core enzyme binding"/>
    <property type="evidence" value="ECO:0007669"/>
    <property type="project" value="UniProtKB-UniRule"/>
</dbReference>
<dbReference type="InterPro" id="IPR038534">
    <property type="entry name" value="Rtr1/RPAP2_sf"/>
</dbReference>
<dbReference type="FunCoup" id="Q753Z7">
    <property type="interactions" value="348"/>
</dbReference>
<dbReference type="InterPro" id="IPR039693">
    <property type="entry name" value="Rtr1/RPAP2"/>
</dbReference>
<dbReference type="PANTHER" id="PTHR14732:SF0">
    <property type="entry name" value="RNA POLYMERASE II SUBUNIT B1 CTD PHOSPHATASE RPAP2-RELATED"/>
    <property type="match status" value="1"/>
</dbReference>
<comment type="similarity">
    <text evidence="2 11 12">Belongs to the RPAP2 family.</text>
</comment>
<dbReference type="GeneID" id="4621979"/>
<comment type="catalytic activity">
    <reaction evidence="10 12">
        <text>O-phospho-L-threonyl-[protein] + H2O = L-threonyl-[protein] + phosphate</text>
        <dbReference type="Rhea" id="RHEA:47004"/>
        <dbReference type="Rhea" id="RHEA-COMP:11060"/>
        <dbReference type="Rhea" id="RHEA-COMP:11605"/>
        <dbReference type="ChEBI" id="CHEBI:15377"/>
        <dbReference type="ChEBI" id="CHEBI:30013"/>
        <dbReference type="ChEBI" id="CHEBI:43474"/>
        <dbReference type="ChEBI" id="CHEBI:61977"/>
        <dbReference type="EC" id="3.1.3.16"/>
    </reaction>
</comment>
<dbReference type="OrthoDB" id="2590500at2759"/>
<dbReference type="Proteomes" id="UP000000591">
    <property type="component" value="Chromosome VI"/>
</dbReference>
<dbReference type="PROSITE" id="PS51479">
    <property type="entry name" value="ZF_RTR1"/>
    <property type="match status" value="1"/>
</dbReference>
<dbReference type="Gene3D" id="1.25.40.820">
    <property type="match status" value="1"/>
</dbReference>
<dbReference type="Pfam" id="PF04181">
    <property type="entry name" value="RPAP2_Rtr1"/>
    <property type="match status" value="1"/>
</dbReference>
<keyword evidence="6 12" id="KW-0862">Zinc</keyword>
<evidence type="ECO:0000256" key="8">
    <source>
        <dbReference type="ARBA" id="ARBA00023242"/>
    </source>
</evidence>
<dbReference type="PANTHER" id="PTHR14732">
    <property type="entry name" value="RNA POLYMERASE II SUBUNIT B1 CTD PHOSPHATASE RPAP2-RELATED"/>
    <property type="match status" value="1"/>
</dbReference>
<dbReference type="EC" id="3.1.3.16" evidence="12"/>
<dbReference type="KEGG" id="ago:AGOS_AFR175C"/>
<evidence type="ECO:0000256" key="10">
    <source>
        <dbReference type="ARBA" id="ARBA00048336"/>
    </source>
</evidence>
<accession>Q753Z7</accession>
<comment type="function">
    <text evidence="12">Putative RNA polymerase II subunit B1 C-terminal domain (CTD) phosphatase involved in RNA polymerase II transcription regulation.</text>
</comment>
<organism evidence="14 15">
    <name type="scientific">Eremothecium gossypii (strain ATCC 10895 / CBS 109.51 / FGSC 9923 / NRRL Y-1056)</name>
    <name type="common">Yeast</name>
    <name type="synonym">Ashbya gossypii</name>
    <dbReference type="NCBI Taxonomy" id="284811"/>
    <lineage>
        <taxon>Eukaryota</taxon>
        <taxon>Fungi</taxon>
        <taxon>Dikarya</taxon>
        <taxon>Ascomycota</taxon>
        <taxon>Saccharomycotina</taxon>
        <taxon>Saccharomycetes</taxon>
        <taxon>Saccharomycetales</taxon>
        <taxon>Saccharomycetaceae</taxon>
        <taxon>Eremothecium</taxon>
    </lineage>
</organism>
<comment type="subcellular location">
    <subcellularLocation>
        <location evidence="1 12">Nucleus</location>
    </subcellularLocation>
</comment>
<evidence type="ECO:0000256" key="11">
    <source>
        <dbReference type="PROSITE-ProRule" id="PRU00812"/>
    </source>
</evidence>
<dbReference type="GO" id="GO:0005737">
    <property type="term" value="C:cytoplasm"/>
    <property type="evidence" value="ECO:0000318"/>
    <property type="project" value="GO_Central"/>
</dbReference>
<keyword evidence="8 12" id="KW-0539">Nucleus</keyword>
<keyword evidence="7 12" id="KW-0904">Protein phosphatase</keyword>
<evidence type="ECO:0000256" key="7">
    <source>
        <dbReference type="ARBA" id="ARBA00022912"/>
    </source>
</evidence>
<evidence type="ECO:0000259" key="13">
    <source>
        <dbReference type="PROSITE" id="PS51479"/>
    </source>
</evidence>
<keyword evidence="4 12" id="KW-0863">Zinc-finger</keyword>
<comment type="catalytic activity">
    <reaction evidence="9 12">
        <text>O-phospho-L-seryl-[protein] + H2O = L-seryl-[protein] + phosphate</text>
        <dbReference type="Rhea" id="RHEA:20629"/>
        <dbReference type="Rhea" id="RHEA-COMP:9863"/>
        <dbReference type="Rhea" id="RHEA-COMP:11604"/>
        <dbReference type="ChEBI" id="CHEBI:15377"/>
        <dbReference type="ChEBI" id="CHEBI:29999"/>
        <dbReference type="ChEBI" id="CHEBI:43474"/>
        <dbReference type="ChEBI" id="CHEBI:83421"/>
        <dbReference type="EC" id="3.1.3.16"/>
    </reaction>
</comment>